<protein>
    <recommendedName>
        <fullName evidence="3">DUF3795 domain-containing protein</fullName>
    </recommendedName>
</protein>
<reference evidence="1 2" key="1">
    <citation type="journal article" date="2015" name="J. Biotechnol.">
        <title>Complete genome sequence of a malodorant-producing acetogen, Clostridium scatologenes ATCC 25775(T).</title>
        <authorList>
            <person name="Zhu Z."/>
            <person name="Guo T."/>
            <person name="Zheng H."/>
            <person name="Song T."/>
            <person name="Ouyang P."/>
            <person name="Xie J."/>
        </authorList>
    </citation>
    <scope>NUCLEOTIDE SEQUENCE [LARGE SCALE GENOMIC DNA]</scope>
    <source>
        <strain evidence="1 2">ATCC 25775</strain>
    </source>
</reference>
<evidence type="ECO:0000313" key="1">
    <source>
        <dbReference type="EMBL" id="AKA70399.1"/>
    </source>
</evidence>
<dbReference type="KEGG" id="csq:CSCA_3274"/>
<sequence length="149" mass="17379">MASEFIAYCGLYCGACSFRVAFEDNDRNHIEHMPMYYNYLKNKPLEFCPGCRLENKCGECTIRDCAIEKKVEYCSQCNDFPCDKLKKFSNDGKPHHGEAISNLNMLKEIGEKKWLDLMKEKWTCSKCGSKYSWYYKKCTKCDADDDGLY</sequence>
<dbReference type="STRING" id="1548.CSCA_3274"/>
<organism evidence="1 2">
    <name type="scientific">Clostridium scatologenes</name>
    <dbReference type="NCBI Taxonomy" id="1548"/>
    <lineage>
        <taxon>Bacteria</taxon>
        <taxon>Bacillati</taxon>
        <taxon>Bacillota</taxon>
        <taxon>Clostridia</taxon>
        <taxon>Eubacteriales</taxon>
        <taxon>Clostridiaceae</taxon>
        <taxon>Clostridium</taxon>
    </lineage>
</organism>
<evidence type="ECO:0000313" key="2">
    <source>
        <dbReference type="Proteomes" id="UP000033115"/>
    </source>
</evidence>
<dbReference type="Proteomes" id="UP000033115">
    <property type="component" value="Chromosome"/>
</dbReference>
<evidence type="ECO:0008006" key="3">
    <source>
        <dbReference type="Google" id="ProtNLM"/>
    </source>
</evidence>
<dbReference type="HOGENOM" id="CLU_129665_0_0_9"/>
<gene>
    <name evidence="1" type="ORF">CSCA_3274</name>
</gene>
<dbReference type="RefSeq" id="WP_029162603.1">
    <property type="nucleotide sequence ID" value="NZ_CP009933.1"/>
</dbReference>
<dbReference type="EMBL" id="CP009933">
    <property type="protein sequence ID" value="AKA70399.1"/>
    <property type="molecule type" value="Genomic_DNA"/>
</dbReference>
<dbReference type="AlphaFoldDB" id="A0A0E3K212"/>
<dbReference type="InterPro" id="IPR024227">
    <property type="entry name" value="DUF3795"/>
</dbReference>
<name>A0A0E3K212_CLOSL</name>
<proteinExistence type="predicted"/>
<accession>A0A0E3K212</accession>
<dbReference type="Pfam" id="PF12675">
    <property type="entry name" value="DUF3795"/>
    <property type="match status" value="1"/>
</dbReference>
<keyword evidence="2" id="KW-1185">Reference proteome</keyword>